<evidence type="ECO:0000313" key="3">
    <source>
        <dbReference type="Proteomes" id="UP000706039"/>
    </source>
</evidence>
<reference evidence="2 3" key="1">
    <citation type="submission" date="2021-08" db="EMBL/GenBank/DDBJ databases">
        <authorList>
            <person name="Tuo L."/>
        </authorList>
    </citation>
    <scope>NUCLEOTIDE SEQUENCE [LARGE SCALE GENOMIC DNA]</scope>
    <source>
        <strain evidence="2 3">JCM 31229</strain>
    </source>
</reference>
<protein>
    <submittedName>
        <fullName evidence="2">Uncharacterized protein</fullName>
    </submittedName>
</protein>
<keyword evidence="1" id="KW-1133">Transmembrane helix</keyword>
<proteinExistence type="predicted"/>
<organism evidence="2 3">
    <name type="scientific">Sphingomonas colocasiae</name>
    <dbReference type="NCBI Taxonomy" id="1848973"/>
    <lineage>
        <taxon>Bacteria</taxon>
        <taxon>Pseudomonadati</taxon>
        <taxon>Pseudomonadota</taxon>
        <taxon>Alphaproteobacteria</taxon>
        <taxon>Sphingomonadales</taxon>
        <taxon>Sphingomonadaceae</taxon>
        <taxon>Sphingomonas</taxon>
    </lineage>
</organism>
<comment type="caution">
    <text evidence="2">The sequence shown here is derived from an EMBL/GenBank/DDBJ whole genome shotgun (WGS) entry which is preliminary data.</text>
</comment>
<evidence type="ECO:0000256" key="1">
    <source>
        <dbReference type="SAM" id="Phobius"/>
    </source>
</evidence>
<sequence>MIYIATAFCLIFTLGFAWLLQHALRTGKLIGIAWSADRLEQPVRYWLGFGVYLTNMIMGLFFTALMAFVLTR</sequence>
<dbReference type="EMBL" id="JAINVV010000011">
    <property type="protein sequence ID" value="MBY8825142.1"/>
    <property type="molecule type" value="Genomic_DNA"/>
</dbReference>
<evidence type="ECO:0000313" key="2">
    <source>
        <dbReference type="EMBL" id="MBY8825142.1"/>
    </source>
</evidence>
<feature type="transmembrane region" description="Helical" evidence="1">
    <location>
        <begin position="49"/>
        <end position="70"/>
    </location>
</feature>
<keyword evidence="1" id="KW-0472">Membrane</keyword>
<keyword evidence="3" id="KW-1185">Reference proteome</keyword>
<dbReference type="RefSeq" id="WP_222992244.1">
    <property type="nucleotide sequence ID" value="NZ_JAINVV010000011.1"/>
</dbReference>
<accession>A0ABS7PUW5</accession>
<gene>
    <name evidence="2" type="ORF">K7G82_22765</name>
</gene>
<name>A0ABS7PUW5_9SPHN</name>
<keyword evidence="1" id="KW-0812">Transmembrane</keyword>
<dbReference type="Proteomes" id="UP000706039">
    <property type="component" value="Unassembled WGS sequence"/>
</dbReference>